<evidence type="ECO:0000313" key="2">
    <source>
        <dbReference type="EMBL" id="WEF19770.1"/>
    </source>
</evidence>
<feature type="transmembrane region" description="Helical" evidence="1">
    <location>
        <begin position="36"/>
        <end position="56"/>
    </location>
</feature>
<dbReference type="EMBL" id="CP118606">
    <property type="protein sequence ID" value="WEF19770.1"/>
    <property type="molecule type" value="Genomic_DNA"/>
</dbReference>
<accession>A0AAJ5V9M4</accession>
<gene>
    <name evidence="2" type="ORF">PWF71_10705</name>
</gene>
<dbReference type="InterPro" id="IPR019277">
    <property type="entry name" value="DUF2304"/>
</dbReference>
<keyword evidence="1" id="KW-0472">Membrane</keyword>
<dbReference type="RefSeq" id="WP_017831128.1">
    <property type="nucleotide sequence ID" value="NZ_CBDRLE010000001.1"/>
</dbReference>
<keyword evidence="1" id="KW-0812">Transmembrane</keyword>
<protein>
    <submittedName>
        <fullName evidence="2">DUF2304 domain-containing protein</fullName>
    </submittedName>
</protein>
<keyword evidence="1" id="KW-1133">Transmembrane helix</keyword>
<dbReference type="Pfam" id="PF10066">
    <property type="entry name" value="DUF2304"/>
    <property type="match status" value="1"/>
</dbReference>
<feature type="transmembrane region" description="Helical" evidence="1">
    <location>
        <begin position="71"/>
        <end position="88"/>
    </location>
</feature>
<dbReference type="AlphaFoldDB" id="A0AAJ5V9M4"/>
<sequence length="117" mass="12703">MSDQIIIKAVLIGAFLVFGLILLRPGGSARTQAIRTVTLVLLLAAGIYAVLFPGVIDDLARTVGVGRGTDLLLYAFLIVFVANSLSIVRKRRAQDEQITQLAREIAVRNPEFPKQGE</sequence>
<dbReference type="Proteomes" id="UP001214756">
    <property type="component" value="Chromosome"/>
</dbReference>
<evidence type="ECO:0000256" key="1">
    <source>
        <dbReference type="SAM" id="Phobius"/>
    </source>
</evidence>
<dbReference type="GeneID" id="87016167"/>
<reference evidence="2" key="1">
    <citation type="submission" date="2023-02" db="EMBL/GenBank/DDBJ databases">
        <title>Genome sequence of Microbacterium liquefaciens B1075.</title>
        <authorList>
            <person name="Cao J."/>
            <person name="Li X."/>
        </authorList>
    </citation>
    <scope>NUCLEOTIDE SEQUENCE</scope>
    <source>
        <strain evidence="2">B1075</strain>
    </source>
</reference>
<name>A0AAJ5V9M4_MICMQ</name>
<organism evidence="2 3">
    <name type="scientific">Microbacterium maritypicum</name>
    <name type="common">Microbacterium liquefaciens</name>
    <dbReference type="NCBI Taxonomy" id="33918"/>
    <lineage>
        <taxon>Bacteria</taxon>
        <taxon>Bacillati</taxon>
        <taxon>Actinomycetota</taxon>
        <taxon>Actinomycetes</taxon>
        <taxon>Micrococcales</taxon>
        <taxon>Microbacteriaceae</taxon>
        <taxon>Microbacterium</taxon>
    </lineage>
</organism>
<evidence type="ECO:0000313" key="3">
    <source>
        <dbReference type="Proteomes" id="UP001214756"/>
    </source>
</evidence>
<proteinExistence type="predicted"/>
<feature type="transmembrane region" description="Helical" evidence="1">
    <location>
        <begin position="6"/>
        <end position="24"/>
    </location>
</feature>